<dbReference type="GO" id="GO:0005737">
    <property type="term" value="C:cytoplasm"/>
    <property type="evidence" value="ECO:0007669"/>
    <property type="project" value="TreeGrafter"/>
</dbReference>
<comment type="similarity">
    <text evidence="8 10">Belongs to the E3 ubiquitin-protein ligase UBR1-like family.</text>
</comment>
<feature type="region of interest" description="Disordered" evidence="11">
    <location>
        <begin position="1120"/>
        <end position="1140"/>
    </location>
</feature>
<keyword evidence="3 10" id="KW-0808">Transferase</keyword>
<comment type="function">
    <text evidence="10">Ubiquitin ligase protein which is a component of the N-end rule pathway. Recognizes and binds to proteins bearing specific N-terminal residues that are destabilizing according to the N-end rule, leading to their ubiquitination and subsequent degradation.</text>
</comment>
<evidence type="ECO:0000313" key="14">
    <source>
        <dbReference type="Proteomes" id="UP001165085"/>
    </source>
</evidence>
<feature type="compositionally biased region" description="Low complexity" evidence="11">
    <location>
        <begin position="32"/>
        <end position="64"/>
    </location>
</feature>
<name>A0A9W6ZKU2_9STRA</name>
<dbReference type="GO" id="GO:0016567">
    <property type="term" value="P:protein ubiquitination"/>
    <property type="evidence" value="ECO:0007669"/>
    <property type="project" value="UniProtKB-UniRule"/>
</dbReference>
<dbReference type="FunFam" id="2.10.110.30:FF:000002">
    <property type="entry name" value="Putative e3 ubiquitin-protein ligase ubr3"/>
    <property type="match status" value="1"/>
</dbReference>
<dbReference type="EC" id="2.3.2.27" evidence="10"/>
<evidence type="ECO:0000256" key="2">
    <source>
        <dbReference type="ARBA" id="ARBA00004906"/>
    </source>
</evidence>
<evidence type="ECO:0000256" key="4">
    <source>
        <dbReference type="ARBA" id="ARBA00022723"/>
    </source>
</evidence>
<protein>
    <recommendedName>
        <fullName evidence="10">E3 ubiquitin-protein ligase</fullName>
        <ecNumber evidence="10">2.3.2.27</ecNumber>
    </recommendedName>
</protein>
<evidence type="ECO:0000256" key="11">
    <source>
        <dbReference type="SAM" id="MobiDB-lite"/>
    </source>
</evidence>
<evidence type="ECO:0000256" key="10">
    <source>
        <dbReference type="RuleBase" id="RU366018"/>
    </source>
</evidence>
<sequence>MGYEHRESRVLRLRLDVRLDVLGSPHYNTMDSSESSPLSSPSSPPTTTTTTTSPSHRTPSPFTPLNLCIPVPDSPTLPPLPSSISDLLPPLPPPSLTTTPLTPLSTLLQTRSTPTPSTLTSGPSKSSSLFLSLSSLLLPSPPSSVQDAHHSLQTLLTPPLPRSICTYHFSPSDIVWVCKTCQSDETCVLCNECWRGSDHRGHEVMFYHAMAGGCCDCGDRGAWREEGFCSRHGKPEAKFLGSQQEARLRSIVDLLTTFLTLPPTPGPFLTLKSTAVLTLDEVYDLLRQSPLNLNGNIARELARTLTGDKEATAVVYGPQDLVRDMGVEGCENEEEVEKWMENVRVKIEEKKGILVESHDLDSLNRQYYQTPILEFLQTLSTTSDALCTIISQSFTDSKLDCVFKSDLRRAENGGIFRGLLLTLLSNLEFKGRVCRSYLRAYPTLIEDYTRGYGSKDSAFGLAVQFLNRKVYVEDIVKMGGLKWFVEGLRRVVEGEGEWVMKNRRYGVVVSDLKCVLNVKGVGEKFFEQGLDEWLTTLETISQKNSTTLRPRHLPKTEYEDRAWIGTFNCQISLGTIYDKLSCWREFREEGEGEEKVWIKGVTRLVEWCENREKELHTWLRRPTPTAPRGNPTQNLGSLNPTTSLISFPTHLLSNHFPFSFHNSFHNFLSSLLLPVLRSPSGFERISSYLTEDATSIHSQKIEALLNLPLRAISVAAQIENGLWCRNNEGQLEQVMNWRETPFCKNMRDADVRLTALSAIFYGIKDKLATGYFVTRVFQVFGVAHFLRLGQDAMEKITLSVPEDVKMYSSCLQYLLTLLTELPPPPCKGKEREHVLSKLRKSVVHRLAEKANTHSSLAEVHSMLTVWDNNVLQDGGTESNLLLTSAGEGLDEVLENVAIKVDGKGLESDKWVLKKEAWKEYDPSYHHLSSKSHQSALTLRSEFLNKNPRLPFPYSPPPPACHEGFTRWRKYMLADCAIREAALGTVKDHYVVGDNNIWDEEEGGLKEDADMDSGNERLSENVFGKVVNLLTLGCHLWATQDSDPDPVDGSFFTEPGPKSTEDWVDATFLYKGKDEKSPCMLDMFRSLDKSEFKIEDVGIVRGVQWIVSFCEEHSPNCKPPDAVEMEVEAGESKKDRRKREARERAMKMMNTNASKFLDMLGDDAMEEDDLNDVSTSESTKSKFDFTGEVPQCIICNSDPSKEPVSYCCLAAPSTVLGGGGLPRSRVNNHVGCHLSMCGHAVHMSCFDEFFASIVNQSYQRSSLDTRRSEYYCPLCKAVSNVLVPFVEVIKFKQPAKQTSFGDFLVASSPGQPFDVTVTEIDAAVEKSLCLTRFEQDSGDLMARRYWMDKIEFVGRINDNTLLADIRRMGWHDFRKDVGIGRRYCQSYLDGAGEDVTKDKFLEFLKDNKKGWKVSVPPAPATAPPSVSSSPPAAPSIMNYYMEMDMDEAEVKNEGSEGGVLGNLKESTEIEKQWLLFSGLCAFSKFIHLAASLTYTLRSLSTETQALFLSGHFQVNGVEGLWIKNLGVILTNNGEGKINKTKSMATTLQGISGAYCNFLVRSTFASSSRDDCLPPTLMSSITTRTTALITAACGAARLRVAEAGSGENSSVDDLPAILRGCFAARLLQCLLGTLFDGDTERVTLDSVRGLLATCDSHSGATWFDKTCVRFLKAALNAILKNQFNTAAASVPTANAHSLAGDGMQGAALARAIDTAAIVTLQFLTDVVLILQVSIPHFLESVGDIVSDEYEGVDGELGAEVEDAEMVRRTLEWISGSDLEASGLLGDEASERTVIITWLDGLNDDELDSIPVYSSVDGVSHYITLQEAKRLERAEIDAEIFSSSHLSSSPSTSFSPGTSPATFRPGGFAAAGSPQSPGILGMPAAASSSVPVEETIPLLGYNAGVVAPPNSLSIPAMPKSYTALYTTVKRLLNNSKNCAVCLTCGHVLDSGGGGNCTAHAQVCGAGVGLFFLVGDCSGLLISNRLATYLPSPYVDKHNETPVFRGKPLSMSPKRWAEYKELYISSAVRSKVYSDRRAANRTIILDHY</sequence>
<evidence type="ECO:0000256" key="7">
    <source>
        <dbReference type="ARBA" id="ARBA00022833"/>
    </source>
</evidence>
<dbReference type="Pfam" id="PF18995">
    <property type="entry name" value="PRT6_C"/>
    <property type="match status" value="1"/>
</dbReference>
<dbReference type="Gene3D" id="2.10.110.30">
    <property type="match status" value="1"/>
</dbReference>
<keyword evidence="7 10" id="KW-0862">Zinc</keyword>
<dbReference type="InterPro" id="IPR039164">
    <property type="entry name" value="UBR1-like"/>
</dbReference>
<dbReference type="OrthoDB" id="26387at2759"/>
<keyword evidence="14" id="KW-1185">Reference proteome</keyword>
<dbReference type="GO" id="GO:0000151">
    <property type="term" value="C:ubiquitin ligase complex"/>
    <property type="evidence" value="ECO:0007669"/>
    <property type="project" value="TreeGrafter"/>
</dbReference>
<dbReference type="Proteomes" id="UP001165085">
    <property type="component" value="Unassembled WGS sequence"/>
</dbReference>
<dbReference type="PANTHER" id="PTHR21497:SF24">
    <property type="entry name" value="E3 UBIQUITIN-PROTEIN LIGASE UBR1"/>
    <property type="match status" value="1"/>
</dbReference>
<reference evidence="14" key="1">
    <citation type="journal article" date="2023" name="Commun. Biol.">
        <title>Genome analysis of Parmales, the sister group of diatoms, reveals the evolutionary specialization of diatoms from phago-mixotrophs to photoautotrophs.</title>
        <authorList>
            <person name="Ban H."/>
            <person name="Sato S."/>
            <person name="Yoshikawa S."/>
            <person name="Yamada K."/>
            <person name="Nakamura Y."/>
            <person name="Ichinomiya M."/>
            <person name="Sato N."/>
            <person name="Blanc-Mathieu R."/>
            <person name="Endo H."/>
            <person name="Kuwata A."/>
            <person name="Ogata H."/>
        </authorList>
    </citation>
    <scope>NUCLEOTIDE SEQUENCE [LARGE SCALE GENOMIC DNA]</scope>
    <source>
        <strain evidence="14">NIES 3701</strain>
    </source>
</reference>
<evidence type="ECO:0000256" key="3">
    <source>
        <dbReference type="ARBA" id="ARBA00022679"/>
    </source>
</evidence>
<feature type="region of interest" description="Disordered" evidence="11">
    <location>
        <begin position="26"/>
        <end position="102"/>
    </location>
</feature>
<dbReference type="CDD" id="cd19673">
    <property type="entry name" value="UBR-box_UBR3"/>
    <property type="match status" value="1"/>
</dbReference>
<evidence type="ECO:0000256" key="9">
    <source>
        <dbReference type="PROSITE-ProRule" id="PRU00508"/>
    </source>
</evidence>
<dbReference type="GO" id="GO:0071596">
    <property type="term" value="P:ubiquitin-dependent protein catabolic process via the N-end rule pathway"/>
    <property type="evidence" value="ECO:0007669"/>
    <property type="project" value="UniProtKB-UniRule"/>
</dbReference>
<dbReference type="EMBL" id="BRXY01000024">
    <property type="protein sequence ID" value="GMH54046.1"/>
    <property type="molecule type" value="Genomic_DNA"/>
</dbReference>
<gene>
    <name evidence="13" type="ORF">TrST_g5740</name>
</gene>
<feature type="domain" description="UBR-type" evidence="12">
    <location>
        <begin position="163"/>
        <end position="234"/>
    </location>
</feature>
<feature type="compositionally biased region" description="Pro residues" evidence="11">
    <location>
        <begin position="72"/>
        <end position="81"/>
    </location>
</feature>
<keyword evidence="6 10" id="KW-0833">Ubl conjugation pathway</keyword>
<dbReference type="GO" id="GO:0061630">
    <property type="term" value="F:ubiquitin protein ligase activity"/>
    <property type="evidence" value="ECO:0007669"/>
    <property type="project" value="UniProtKB-UniRule"/>
</dbReference>
<feature type="compositionally biased region" description="Basic and acidic residues" evidence="11">
    <location>
        <begin position="1129"/>
        <end position="1140"/>
    </location>
</feature>
<evidence type="ECO:0000256" key="5">
    <source>
        <dbReference type="ARBA" id="ARBA00022771"/>
    </source>
</evidence>
<keyword evidence="4 10" id="KW-0479">Metal-binding</keyword>
<comment type="catalytic activity">
    <reaction evidence="1 10">
        <text>S-ubiquitinyl-[E2 ubiquitin-conjugating enzyme]-L-cysteine + [acceptor protein]-L-lysine = [E2 ubiquitin-conjugating enzyme]-L-cysteine + N(6)-ubiquitinyl-[acceptor protein]-L-lysine.</text>
        <dbReference type="EC" id="2.3.2.27"/>
    </reaction>
</comment>
<evidence type="ECO:0000256" key="6">
    <source>
        <dbReference type="ARBA" id="ARBA00022786"/>
    </source>
</evidence>
<proteinExistence type="inferred from homology"/>
<organism evidence="13 14">
    <name type="scientific">Triparma strigata</name>
    <dbReference type="NCBI Taxonomy" id="1606541"/>
    <lineage>
        <taxon>Eukaryota</taxon>
        <taxon>Sar</taxon>
        <taxon>Stramenopiles</taxon>
        <taxon>Ochrophyta</taxon>
        <taxon>Bolidophyceae</taxon>
        <taxon>Parmales</taxon>
        <taxon>Triparmaceae</taxon>
        <taxon>Triparma</taxon>
    </lineage>
</organism>
<evidence type="ECO:0000256" key="1">
    <source>
        <dbReference type="ARBA" id="ARBA00000900"/>
    </source>
</evidence>
<evidence type="ECO:0000313" key="13">
    <source>
        <dbReference type="EMBL" id="GMH54046.1"/>
    </source>
</evidence>
<accession>A0A9W6ZKU2</accession>
<keyword evidence="5 10" id="KW-0863">Zinc-finger</keyword>
<dbReference type="PROSITE" id="PS51157">
    <property type="entry name" value="ZF_UBR"/>
    <property type="match status" value="1"/>
</dbReference>
<comment type="pathway">
    <text evidence="2 10">Protein modification; protein ubiquitination.</text>
</comment>
<evidence type="ECO:0000256" key="8">
    <source>
        <dbReference type="ARBA" id="ARBA00046341"/>
    </source>
</evidence>
<feature type="zinc finger region" description="UBR-type" evidence="9">
    <location>
        <begin position="163"/>
        <end position="234"/>
    </location>
</feature>
<dbReference type="Pfam" id="PF02207">
    <property type="entry name" value="zf-UBR"/>
    <property type="match status" value="1"/>
</dbReference>
<dbReference type="PANTHER" id="PTHR21497">
    <property type="entry name" value="UBIQUITIN LIGASE E3 ALPHA-RELATED"/>
    <property type="match status" value="1"/>
</dbReference>
<comment type="caution">
    <text evidence="13">The sequence shown here is derived from an EMBL/GenBank/DDBJ whole genome shotgun (WGS) entry which is preliminary data.</text>
</comment>
<dbReference type="InterPro" id="IPR003126">
    <property type="entry name" value="Znf_UBR"/>
</dbReference>
<evidence type="ECO:0000259" key="12">
    <source>
        <dbReference type="PROSITE" id="PS51157"/>
    </source>
</evidence>
<dbReference type="GO" id="GO:0008270">
    <property type="term" value="F:zinc ion binding"/>
    <property type="evidence" value="ECO:0007669"/>
    <property type="project" value="UniProtKB-UniRule"/>
</dbReference>
<dbReference type="InterPro" id="IPR044046">
    <property type="entry name" value="E3_ligase_UBR-like_C"/>
</dbReference>
<dbReference type="SMART" id="SM00396">
    <property type="entry name" value="ZnF_UBR1"/>
    <property type="match status" value="1"/>
</dbReference>